<dbReference type="Pfam" id="PF11340">
    <property type="entry name" value="DUF3142"/>
    <property type="match status" value="1"/>
</dbReference>
<evidence type="ECO:0000313" key="3">
    <source>
        <dbReference type="Proteomes" id="UP000286947"/>
    </source>
</evidence>
<dbReference type="AlphaFoldDB" id="A0A433SAL7"/>
<sequence length="406" mass="44756" precursor="true">MHKTRWRHGVLGFAMLLLALLGTACRQEPVQMVHEAYIWQRLWNTAVVNAVHQATPAIGQWRVLAAQAHSERGLYQVAPDWAALTASGKSVVAVVRIDGHLGMADATLWAGQIADVWQTWRSASPLVVGLEIDYDCGTQRLGEYTQFLRLLRSKLPPDATLSITALPDWLNAADLVELLSAVDTSVLQVHAVSSLQQGLFNADDALKWVQAYSLQTPHPFMVALPNYGSRVTWDEKDNVVAVTSEAPSHVLSQHARELLVEPQQMAEFIATLQSKAVPHLKGIVWFRLPTAQDRRAWSLNTWLAVVRGDALQTDVHAFLLPSQEQPGLYRVMLENKGEVDAPLPLKVLLPAECLYADGLTGYSLASETGAMPLVRQHPGMLRAQQTREIGWARCSGVSGLQLGVEK</sequence>
<feature type="chain" id="PRO_5019056119" description="DUF3142 domain-containing protein" evidence="1">
    <location>
        <begin position="27"/>
        <end position="406"/>
    </location>
</feature>
<keyword evidence="1" id="KW-0732">Signal</keyword>
<organism evidence="2 3">
    <name type="scientific">Saezia sanguinis</name>
    <dbReference type="NCBI Taxonomy" id="1965230"/>
    <lineage>
        <taxon>Bacteria</taxon>
        <taxon>Pseudomonadati</taxon>
        <taxon>Pseudomonadota</taxon>
        <taxon>Betaproteobacteria</taxon>
        <taxon>Burkholderiales</taxon>
        <taxon>Saeziaceae</taxon>
        <taxon>Saezia</taxon>
    </lineage>
</organism>
<proteinExistence type="predicted"/>
<keyword evidence="3" id="KW-1185">Reference proteome</keyword>
<dbReference type="Proteomes" id="UP000286947">
    <property type="component" value="Unassembled WGS sequence"/>
</dbReference>
<evidence type="ECO:0000313" key="2">
    <source>
        <dbReference type="EMBL" id="RUS65739.1"/>
    </source>
</evidence>
<evidence type="ECO:0008006" key="4">
    <source>
        <dbReference type="Google" id="ProtNLM"/>
    </source>
</evidence>
<dbReference type="OrthoDB" id="187794at2"/>
<dbReference type="EMBL" id="PQSP01000009">
    <property type="protein sequence ID" value="RUS65739.1"/>
    <property type="molecule type" value="Genomic_DNA"/>
</dbReference>
<gene>
    <name evidence="2" type="ORF">CUZ56_02584</name>
</gene>
<accession>A0A433SAL7</accession>
<comment type="caution">
    <text evidence="2">The sequence shown here is derived from an EMBL/GenBank/DDBJ whole genome shotgun (WGS) entry which is preliminary data.</text>
</comment>
<dbReference type="RefSeq" id="WP_126980757.1">
    <property type="nucleotide sequence ID" value="NZ_PQSP01000009.1"/>
</dbReference>
<name>A0A433SAL7_9BURK</name>
<protein>
    <recommendedName>
        <fullName evidence="4">DUF3142 domain-containing protein</fullName>
    </recommendedName>
</protein>
<feature type="signal peptide" evidence="1">
    <location>
        <begin position="1"/>
        <end position="26"/>
    </location>
</feature>
<dbReference type="InterPro" id="IPR021488">
    <property type="entry name" value="DUF3142"/>
</dbReference>
<dbReference type="PROSITE" id="PS51257">
    <property type="entry name" value="PROKAR_LIPOPROTEIN"/>
    <property type="match status" value="1"/>
</dbReference>
<reference evidence="2 3" key="1">
    <citation type="submission" date="2018-01" db="EMBL/GenBank/DDBJ databases">
        <title>Saezia sanguinis gen. nov., sp. nov., in the order Burkholderiales isolated from human blood.</title>
        <authorList>
            <person name="Medina-Pascual M.J."/>
            <person name="Valdezate S."/>
            <person name="Monzon S."/>
            <person name="Cuesta I."/>
            <person name="Carrasco G."/>
            <person name="Villalon P."/>
            <person name="Saez-Nieto J.A."/>
        </authorList>
    </citation>
    <scope>NUCLEOTIDE SEQUENCE [LARGE SCALE GENOMIC DNA]</scope>
    <source>
        <strain evidence="2 3">CNM695-12</strain>
    </source>
</reference>
<evidence type="ECO:0000256" key="1">
    <source>
        <dbReference type="SAM" id="SignalP"/>
    </source>
</evidence>